<feature type="coiled-coil region" evidence="1">
    <location>
        <begin position="258"/>
        <end position="285"/>
    </location>
</feature>
<feature type="coiled-coil region" evidence="1">
    <location>
        <begin position="352"/>
        <end position="379"/>
    </location>
</feature>
<accession>A0A132NQQ5</accession>
<dbReference type="InterPro" id="IPR035892">
    <property type="entry name" value="C2_domain_sf"/>
</dbReference>
<evidence type="ECO:0000313" key="3">
    <source>
        <dbReference type="Proteomes" id="UP000070089"/>
    </source>
</evidence>
<dbReference type="Proteomes" id="UP000070089">
    <property type="component" value="Unassembled WGS sequence"/>
</dbReference>
<gene>
    <name evidence="2" type="ORF">QR46_3991</name>
</gene>
<dbReference type="VEuPathDB" id="GiardiaDB:QR46_3991"/>
<name>A0A132NQQ5_GIAIN</name>
<organism evidence="2 3">
    <name type="scientific">Giardia duodenalis assemblage B</name>
    <dbReference type="NCBI Taxonomy" id="1394984"/>
    <lineage>
        <taxon>Eukaryota</taxon>
        <taxon>Metamonada</taxon>
        <taxon>Diplomonadida</taxon>
        <taxon>Hexamitidae</taxon>
        <taxon>Giardiinae</taxon>
        <taxon>Giardia</taxon>
    </lineage>
</organism>
<dbReference type="SUPFAM" id="SSF49562">
    <property type="entry name" value="C2 domain (Calcium/lipid-binding domain, CaLB)"/>
    <property type="match status" value="1"/>
</dbReference>
<feature type="coiled-coil region" evidence="1">
    <location>
        <begin position="172"/>
        <end position="199"/>
    </location>
</feature>
<dbReference type="AlphaFoldDB" id="A0A132NQQ5"/>
<evidence type="ECO:0008006" key="4">
    <source>
        <dbReference type="Google" id="ProtNLM"/>
    </source>
</evidence>
<reference evidence="2 3" key="1">
    <citation type="journal article" date="2015" name="Mol. Biochem. Parasitol.">
        <title>Identification of polymorphic genes for use in assemblage B genotyping assays through comparative genomics of multiple assemblage B Giardia duodenalis isolates.</title>
        <authorList>
            <person name="Wielinga C."/>
            <person name="Thompson R.C."/>
            <person name="Monis P."/>
            <person name="Ryan U."/>
        </authorList>
    </citation>
    <scope>NUCLEOTIDE SEQUENCE [LARGE SCALE GENOMIC DNA]</scope>
    <source>
        <strain evidence="2 3">BAH15c1</strain>
    </source>
</reference>
<sequence length="679" mass="76577">MWDSSISNFYPSIKMASSIMSDLSTDDLQELAELEKLLPANMHAQIKMLKHVIIGLKRKLKVENEAHMAVRRELCNYFADSDTANSSMSTRGKGDHRTLAEIGSAEEKLISVKAELASLTSKYGDLYRNLIYLREQYEALRKSDEDKTQKITELTSQLEQSEKSALSMHEEIGRTKELHAKVEKDNDQLQAENIKLKSELNSTSYLSDKNTADLKTQLSQVSAELAVIKEAHNRLSLENEKLYDKLRAADDSNRASANAEFRRELDSKVSEIVRLTAELETTRKECATIHAQYEVLQVESKTQISQLTEKSAYELSRLRTEYEDKLTSERKQADNSIDLQAEKHSLALAAEAARHDKEKDELKQDLKRKQAELDLLTKQVGDGRRALLELRTRRQADADQFSARMKMCKILLEEYQARLIASGETIDPRDCEQLNMPLYELPDPVRVLPAVDPNIYTQGHTLQHLPVDTPESVTNQPIHNQQLVQQSEQQLHNAVQFVDPETSTQLIDTVNISVKSSIIEQNQLAELFSIDIEKDADELTYEIFVSDLYLKRDLLPADILETIHYIFVVVHFWDFQPLVSRAIEFNGTRRQLQLELGFVARNLSVTQNTLFALYLETRAARVEVYGAGPDGARLLGTAGVPLGGLLGSCEAQVEAPLARAGAEVGRVAARVTAGRALRD</sequence>
<proteinExistence type="predicted"/>
<keyword evidence="1" id="KW-0175">Coiled coil</keyword>
<dbReference type="OrthoDB" id="10304357at2759"/>
<evidence type="ECO:0000313" key="2">
    <source>
        <dbReference type="EMBL" id="KWX12052.1"/>
    </source>
</evidence>
<comment type="caution">
    <text evidence="2">The sequence shown here is derived from an EMBL/GenBank/DDBJ whole genome shotgun (WGS) entry which is preliminary data.</text>
</comment>
<protein>
    <recommendedName>
        <fullName evidence="4">Coiled-coil protein</fullName>
    </recommendedName>
</protein>
<evidence type="ECO:0000256" key="1">
    <source>
        <dbReference type="SAM" id="Coils"/>
    </source>
</evidence>
<dbReference type="EMBL" id="JXTI01000139">
    <property type="protein sequence ID" value="KWX12052.1"/>
    <property type="molecule type" value="Genomic_DNA"/>
</dbReference>